<dbReference type="SMART" id="SM00343">
    <property type="entry name" value="ZnF_C2HC"/>
    <property type="match status" value="2"/>
</dbReference>
<dbReference type="GO" id="GO:0008270">
    <property type="term" value="F:zinc ion binding"/>
    <property type="evidence" value="ECO:0007669"/>
    <property type="project" value="InterPro"/>
</dbReference>
<keyword evidence="5" id="KW-1185">Reference proteome</keyword>
<proteinExistence type="predicted"/>
<feature type="region of interest" description="Disordered" evidence="2">
    <location>
        <begin position="150"/>
        <end position="169"/>
    </location>
</feature>
<sequence>MEGLSNLDFQPGLQFQQLVRDRFGHSFTVSSPSPVNEFFLVASFGRSAIRINEESVGLILQSCLGGVAKDFRVQLQKDWCFRFSVSCKSVGFLIYHLKSVLCKSFALFFALWGNGGPNWMRQKQIWECIQDEEWHVVCHSKRSYASVVRSTGPNKSSAKGKAPAAISSGSSLKNKEVADYQMPKNSNVLPRGFSQQLSNMAGIHKPSIFKRIRYPDNYYESNYAKEISGDRVHRMEAPRQQVSNSNLNGCHQQQLRDSRPVSCFRCLSPLHLIANCNNSVRCKICYFYGHISRDCRAKFRFRASAWAKKDPVDHGPAGNPKPIGNGEASISGDSGQSPPSPPPNQNSSACSSPLAGNSAPPSSAAMANFPVDPRHFTEPGFTIAPKDPARPPIRIRSYLGRAPEKSFEDTAIAILEPRVAQLDFRHMARALRGYLVSEFQLCDTMIYPCPMGAAYVRFCTPLQRQAMINNGPRNFGAYTLTFVPHDAGINRRAVDVVRDVWLQLLCFPLDARSFSAVAKAVSSFGLLKEMHDASYAAVIAHVVLRDDAVVPDEITVTLGEEPSMRSWAVPVDILHVANVEIPGDEDGLPVDGPLHPRPPPAAPWVGPHYDFDGDESHVEDAPDSGVNQMGSDQQAPMDMNVRSGDAYDSGGEGQNLSGAAADFAASGGDLIAQSERDINVPVQSHNTDLADEKRLAVEENTEVEAPENQNMSLAVVPATNMNSPPPGPSNPVPKKVVKRASKEALIEAMEDSEQEEDEEVVELSKKEAMAATKRTTPKKKKMKKMREECKDTRFLRRSGRLNDSLQGFKDASSAAAAAEGPSELHQYIGRFDRDAGAAPPPHLSVENAQAIAAGFLKMQLTAVSDAALLASDDVNEE</sequence>
<feature type="coiled-coil region" evidence="1">
    <location>
        <begin position="738"/>
        <end position="766"/>
    </location>
</feature>
<dbReference type="Pfam" id="PF24530">
    <property type="entry name" value="DUF7597"/>
    <property type="match status" value="1"/>
</dbReference>
<feature type="region of interest" description="Disordered" evidence="2">
    <location>
        <begin position="768"/>
        <end position="788"/>
    </location>
</feature>
<protein>
    <recommendedName>
        <fullName evidence="3">CCHC-type domain-containing protein</fullName>
    </recommendedName>
</protein>
<dbReference type="OrthoDB" id="681776at2759"/>
<feature type="region of interest" description="Disordered" evidence="2">
    <location>
        <begin position="308"/>
        <end position="369"/>
    </location>
</feature>
<evidence type="ECO:0000313" key="5">
    <source>
        <dbReference type="Proteomes" id="UP000324897"/>
    </source>
</evidence>
<gene>
    <name evidence="4" type="ORF">EJB05_36674</name>
</gene>
<dbReference type="InterPro" id="IPR001878">
    <property type="entry name" value="Znf_CCHC"/>
</dbReference>
<organism evidence="4 5">
    <name type="scientific">Eragrostis curvula</name>
    <name type="common">weeping love grass</name>
    <dbReference type="NCBI Taxonomy" id="38414"/>
    <lineage>
        <taxon>Eukaryota</taxon>
        <taxon>Viridiplantae</taxon>
        <taxon>Streptophyta</taxon>
        <taxon>Embryophyta</taxon>
        <taxon>Tracheophyta</taxon>
        <taxon>Spermatophyta</taxon>
        <taxon>Magnoliopsida</taxon>
        <taxon>Liliopsida</taxon>
        <taxon>Poales</taxon>
        <taxon>Poaceae</taxon>
        <taxon>PACMAD clade</taxon>
        <taxon>Chloridoideae</taxon>
        <taxon>Eragrostideae</taxon>
        <taxon>Eragrostidinae</taxon>
        <taxon>Eragrostis</taxon>
    </lineage>
</organism>
<accession>A0A5J9UA92</accession>
<keyword evidence="1" id="KW-0175">Coiled coil</keyword>
<dbReference type="AlphaFoldDB" id="A0A5J9UA92"/>
<evidence type="ECO:0000259" key="3">
    <source>
        <dbReference type="SMART" id="SM00343"/>
    </source>
</evidence>
<evidence type="ECO:0000313" key="4">
    <source>
        <dbReference type="EMBL" id="TVU20466.1"/>
    </source>
</evidence>
<feature type="domain" description="CCHC-type" evidence="3">
    <location>
        <begin position="281"/>
        <end position="297"/>
    </location>
</feature>
<dbReference type="Proteomes" id="UP000324897">
    <property type="component" value="Chromosome 7"/>
</dbReference>
<reference evidence="4 5" key="1">
    <citation type="journal article" date="2019" name="Sci. Rep.">
        <title>A high-quality genome of Eragrostis curvula grass provides insights into Poaceae evolution and supports new strategies to enhance forage quality.</title>
        <authorList>
            <person name="Carballo J."/>
            <person name="Santos B.A.C.M."/>
            <person name="Zappacosta D."/>
            <person name="Garbus I."/>
            <person name="Selva J.P."/>
            <person name="Gallo C.A."/>
            <person name="Diaz A."/>
            <person name="Albertini E."/>
            <person name="Caccamo M."/>
            <person name="Echenique V."/>
        </authorList>
    </citation>
    <scope>NUCLEOTIDE SEQUENCE [LARGE SCALE GENOMIC DNA]</scope>
    <source>
        <strain evidence="5">cv. Victoria</strain>
        <tissue evidence="4">Leaf</tissue>
    </source>
</reference>
<evidence type="ECO:0000256" key="2">
    <source>
        <dbReference type="SAM" id="MobiDB-lite"/>
    </source>
</evidence>
<dbReference type="InterPro" id="IPR056018">
    <property type="entry name" value="DUF7597"/>
</dbReference>
<dbReference type="Gene3D" id="4.10.60.10">
    <property type="entry name" value="Zinc finger, CCHC-type"/>
    <property type="match status" value="1"/>
</dbReference>
<dbReference type="PANTHER" id="PTHR33075:SF7">
    <property type="entry name" value="OS02G0303350 PROTEIN"/>
    <property type="match status" value="1"/>
</dbReference>
<feature type="compositionally biased region" description="Basic residues" evidence="2">
    <location>
        <begin position="775"/>
        <end position="784"/>
    </location>
</feature>
<name>A0A5J9UA92_9POAL</name>
<feature type="non-terminal residue" evidence="4">
    <location>
        <position position="1"/>
    </location>
</feature>
<dbReference type="PANTHER" id="PTHR33075">
    <property type="entry name" value="OS02G0499800 PROTEIN"/>
    <property type="match status" value="1"/>
</dbReference>
<feature type="domain" description="CCHC-type" evidence="3">
    <location>
        <begin position="262"/>
        <end position="278"/>
    </location>
</feature>
<evidence type="ECO:0000256" key="1">
    <source>
        <dbReference type="SAM" id="Coils"/>
    </source>
</evidence>
<dbReference type="Gramene" id="TVU20466">
    <property type="protein sequence ID" value="TVU20466"/>
    <property type="gene ID" value="EJB05_36674"/>
</dbReference>
<comment type="caution">
    <text evidence="4">The sequence shown here is derived from an EMBL/GenBank/DDBJ whole genome shotgun (WGS) entry which is preliminary data.</text>
</comment>
<dbReference type="EMBL" id="RWGY01000029">
    <property type="protein sequence ID" value="TVU20466.1"/>
    <property type="molecule type" value="Genomic_DNA"/>
</dbReference>
<dbReference type="GO" id="GO:0003676">
    <property type="term" value="F:nucleic acid binding"/>
    <property type="evidence" value="ECO:0007669"/>
    <property type="project" value="InterPro"/>
</dbReference>
<feature type="compositionally biased region" description="Low complexity" evidence="2">
    <location>
        <begin position="345"/>
        <end position="367"/>
    </location>
</feature>